<dbReference type="InterPro" id="IPR002347">
    <property type="entry name" value="SDR_fam"/>
</dbReference>
<dbReference type="EMBL" id="KB468157">
    <property type="protein sequence ID" value="PCH44260.1"/>
    <property type="molecule type" value="Genomic_DNA"/>
</dbReference>
<dbReference type="PANTHER" id="PTHR43618">
    <property type="entry name" value="7-ALPHA-HYDROXYSTEROID DEHYDROGENASE"/>
    <property type="match status" value="1"/>
</dbReference>
<dbReference type="OMA" id="MTHATIT"/>
<dbReference type="PRINTS" id="PR00080">
    <property type="entry name" value="SDRFAMILY"/>
</dbReference>
<dbReference type="OrthoDB" id="3819888at2759"/>
<dbReference type="AlphaFoldDB" id="A0A2H3JQ20"/>
<evidence type="ECO:0000256" key="3">
    <source>
        <dbReference type="ARBA" id="ARBA00023002"/>
    </source>
</evidence>
<dbReference type="STRING" id="742152.A0A2H3JQ20"/>
<gene>
    <name evidence="4" type="ORF">WOLCODRAFT_165020</name>
</gene>
<name>A0A2H3JQ20_WOLCO</name>
<dbReference type="GO" id="GO:0016491">
    <property type="term" value="F:oxidoreductase activity"/>
    <property type="evidence" value="ECO:0007669"/>
    <property type="project" value="UniProtKB-KW"/>
</dbReference>
<evidence type="ECO:0000313" key="4">
    <source>
        <dbReference type="EMBL" id="PCH44260.1"/>
    </source>
</evidence>
<dbReference type="Gene3D" id="3.40.50.720">
    <property type="entry name" value="NAD(P)-binding Rossmann-like Domain"/>
    <property type="match status" value="1"/>
</dbReference>
<keyword evidence="3" id="KW-0560">Oxidoreductase</keyword>
<dbReference type="PANTHER" id="PTHR43618:SF4">
    <property type="entry name" value="SHORT CHAIN DEHYDROGENASE_REDUCTASE FAMILY (AFU_ORTHOLOGUE AFUA_7G04540)"/>
    <property type="match status" value="1"/>
</dbReference>
<comment type="similarity">
    <text evidence="1">Belongs to the short-chain dehydrogenases/reductases (SDR) family.</text>
</comment>
<sequence>MSQQLHLDQVFNLDGRVALVTGGGTGIGWMIAEGLAVNGAKVYITGRRREVLDEAAARFAERNQGKGSIVPLPMDVTDKESILAGREAVLANDGRLHILVNNAGVAGAFTPFLNDPDAPERASPETLGRALFDSVSFSDWTGLFAVNTFAVYFVTTAFLGLLAAGSADVPDYTSCVVNIGSISGNTKLSQGKFAYNATKSAMSHLTKMLSTELALKQIPVRVNAVAPGVFESEMTHATITPDILESVGGNIVPIPTRRPGTAQEMAGTVIYLVSPSGCYTNGQEIIIDGGYLAVNPSMR</sequence>
<dbReference type="PRINTS" id="PR00081">
    <property type="entry name" value="GDHRDH"/>
</dbReference>
<accession>A0A2H3JQ20</accession>
<proteinExistence type="inferred from homology"/>
<protein>
    <submittedName>
        <fullName evidence="4">Short-chain dehydrogenase</fullName>
    </submittedName>
</protein>
<reference evidence="4 5" key="1">
    <citation type="journal article" date="2012" name="Science">
        <title>The Paleozoic origin of enzymatic lignin decomposition reconstructed from 31 fungal genomes.</title>
        <authorList>
            <person name="Floudas D."/>
            <person name="Binder M."/>
            <person name="Riley R."/>
            <person name="Barry K."/>
            <person name="Blanchette R.A."/>
            <person name="Henrissat B."/>
            <person name="Martinez A.T."/>
            <person name="Otillar R."/>
            <person name="Spatafora J.W."/>
            <person name="Yadav J.S."/>
            <person name="Aerts A."/>
            <person name="Benoit I."/>
            <person name="Boyd A."/>
            <person name="Carlson A."/>
            <person name="Copeland A."/>
            <person name="Coutinho P.M."/>
            <person name="de Vries R.P."/>
            <person name="Ferreira P."/>
            <person name="Findley K."/>
            <person name="Foster B."/>
            <person name="Gaskell J."/>
            <person name="Glotzer D."/>
            <person name="Gorecki P."/>
            <person name="Heitman J."/>
            <person name="Hesse C."/>
            <person name="Hori C."/>
            <person name="Igarashi K."/>
            <person name="Jurgens J.A."/>
            <person name="Kallen N."/>
            <person name="Kersten P."/>
            <person name="Kohler A."/>
            <person name="Kuees U."/>
            <person name="Kumar T.K.A."/>
            <person name="Kuo A."/>
            <person name="LaButti K."/>
            <person name="Larrondo L.F."/>
            <person name="Lindquist E."/>
            <person name="Ling A."/>
            <person name="Lombard V."/>
            <person name="Lucas S."/>
            <person name="Lundell T."/>
            <person name="Martin R."/>
            <person name="McLaughlin D.J."/>
            <person name="Morgenstern I."/>
            <person name="Morin E."/>
            <person name="Murat C."/>
            <person name="Nagy L.G."/>
            <person name="Nolan M."/>
            <person name="Ohm R.A."/>
            <person name="Patyshakuliyeva A."/>
            <person name="Rokas A."/>
            <person name="Ruiz-Duenas F.J."/>
            <person name="Sabat G."/>
            <person name="Salamov A."/>
            <person name="Samejima M."/>
            <person name="Schmutz J."/>
            <person name="Slot J.C."/>
            <person name="St John F."/>
            <person name="Stenlid J."/>
            <person name="Sun H."/>
            <person name="Sun S."/>
            <person name="Syed K."/>
            <person name="Tsang A."/>
            <person name="Wiebenga A."/>
            <person name="Young D."/>
            <person name="Pisabarro A."/>
            <person name="Eastwood D.C."/>
            <person name="Martin F."/>
            <person name="Cullen D."/>
            <person name="Grigoriev I.V."/>
            <person name="Hibbett D.S."/>
        </authorList>
    </citation>
    <scope>NUCLEOTIDE SEQUENCE [LARGE SCALE GENOMIC DNA]</scope>
    <source>
        <strain evidence="4 5">MD-104</strain>
    </source>
</reference>
<dbReference type="InterPro" id="IPR036291">
    <property type="entry name" value="NAD(P)-bd_dom_sf"/>
</dbReference>
<dbReference type="InterPro" id="IPR052178">
    <property type="entry name" value="Sec_Metab_Biosynth_SDR"/>
</dbReference>
<dbReference type="SUPFAM" id="SSF51735">
    <property type="entry name" value="NAD(P)-binding Rossmann-fold domains"/>
    <property type="match status" value="1"/>
</dbReference>
<dbReference type="Proteomes" id="UP000218811">
    <property type="component" value="Unassembled WGS sequence"/>
</dbReference>
<evidence type="ECO:0000256" key="2">
    <source>
        <dbReference type="ARBA" id="ARBA00022857"/>
    </source>
</evidence>
<evidence type="ECO:0000256" key="1">
    <source>
        <dbReference type="ARBA" id="ARBA00006484"/>
    </source>
</evidence>
<dbReference type="PROSITE" id="PS00061">
    <property type="entry name" value="ADH_SHORT"/>
    <property type="match status" value="1"/>
</dbReference>
<keyword evidence="2" id="KW-0521">NADP</keyword>
<keyword evidence="5" id="KW-1185">Reference proteome</keyword>
<evidence type="ECO:0000313" key="5">
    <source>
        <dbReference type="Proteomes" id="UP000218811"/>
    </source>
</evidence>
<dbReference type="Pfam" id="PF13561">
    <property type="entry name" value="adh_short_C2"/>
    <property type="match status" value="1"/>
</dbReference>
<dbReference type="InterPro" id="IPR020904">
    <property type="entry name" value="Sc_DH/Rdtase_CS"/>
</dbReference>
<organism evidence="4 5">
    <name type="scientific">Wolfiporia cocos (strain MD-104)</name>
    <name type="common">Brown rot fungus</name>
    <dbReference type="NCBI Taxonomy" id="742152"/>
    <lineage>
        <taxon>Eukaryota</taxon>
        <taxon>Fungi</taxon>
        <taxon>Dikarya</taxon>
        <taxon>Basidiomycota</taxon>
        <taxon>Agaricomycotina</taxon>
        <taxon>Agaricomycetes</taxon>
        <taxon>Polyporales</taxon>
        <taxon>Phaeolaceae</taxon>
        <taxon>Wolfiporia</taxon>
    </lineage>
</organism>